<protein>
    <submittedName>
        <fullName evidence="1">Uncharacterized protein</fullName>
    </submittedName>
</protein>
<evidence type="ECO:0000313" key="1">
    <source>
        <dbReference type="EMBL" id="CBJ88288.1"/>
    </source>
</evidence>
<accession>D3VH03</accession>
<dbReference type="EMBL" id="FN667742">
    <property type="protein sequence ID" value="CBJ88288.1"/>
    <property type="molecule type" value="Genomic_DNA"/>
</dbReference>
<dbReference type="Proteomes" id="UP000008075">
    <property type="component" value="Chromosome"/>
</dbReference>
<name>D3VH03_XENNA</name>
<proteinExistence type="predicted"/>
<gene>
    <name evidence="1" type="ordered locus">XNC1_0200</name>
</gene>
<reference evidence="1 2" key="1">
    <citation type="journal article" date="2011" name="PLoS ONE">
        <title>The entomopathogenic bacterial endosymbionts xenorhabdus and photorhabdus: convergent lifestyles from divergent genomes.</title>
        <authorList>
            <person name="Chaston J.M."/>
            <person name="Suen G."/>
            <person name="Tucker S.L."/>
            <person name="Andersen A.W."/>
            <person name="Bhasin A."/>
            <person name="Bode E."/>
            <person name="Bode H.B."/>
            <person name="Brachmann A.O."/>
            <person name="Cowles C.E."/>
            <person name="Cowles K.N."/>
            <person name="Darby C."/>
            <person name="de Leon L."/>
            <person name="Drace K."/>
            <person name="Du Z."/>
            <person name="Givaudan A."/>
            <person name="Herbert Tran E.E."/>
            <person name="Jewell K.A."/>
            <person name="Knack J.J."/>
            <person name="Krasomil-Osterfeld K.C."/>
            <person name="Kukor R."/>
            <person name="Lanois A."/>
            <person name="Latreille P."/>
            <person name="Leimgruber N.K."/>
            <person name="Lipke C.M."/>
            <person name="Liu R."/>
            <person name="Lu X."/>
            <person name="Martens E.C."/>
            <person name="Marri P.R."/>
            <person name="Medigue C."/>
            <person name="Menard M.L."/>
            <person name="Miller N.M."/>
            <person name="Morales-Soto N."/>
            <person name="Norton S."/>
            <person name="Ogier J.C."/>
            <person name="Orchard S.S."/>
            <person name="Park D."/>
            <person name="Park Y."/>
            <person name="Qurollo B.A."/>
            <person name="Sugar D.R."/>
            <person name="Richards G.R."/>
            <person name="Rouy Z."/>
            <person name="Slominski B."/>
            <person name="Slominski K."/>
            <person name="Snyder H."/>
            <person name="Tjaden B.C."/>
            <person name="van der Hoeven R."/>
            <person name="Welch R.D."/>
            <person name="Wheeler C."/>
            <person name="Xiang B."/>
            <person name="Barbazuk B."/>
            <person name="Gaudriault S."/>
            <person name="Goodner B."/>
            <person name="Slater S.C."/>
            <person name="Forst S."/>
            <person name="Goldman B.S."/>
            <person name="Goodrich-Blair H."/>
        </authorList>
    </citation>
    <scope>NUCLEOTIDE SEQUENCE [LARGE SCALE GENOMIC DNA]</scope>
    <source>
        <strain evidence="2">ATCC 19061 / DSM 3370 / CCUG 14189 / LMG 1036 / NCIMB 9965 / AN6</strain>
    </source>
</reference>
<dbReference type="AlphaFoldDB" id="D3VH03"/>
<keyword evidence="2" id="KW-1185">Reference proteome</keyword>
<dbReference type="HOGENOM" id="CLU_3319518_0_0_6"/>
<evidence type="ECO:0000313" key="2">
    <source>
        <dbReference type="Proteomes" id="UP000008075"/>
    </source>
</evidence>
<sequence length="46" mass="5071">MTVYSTAVLSLYFRDGQTENKKPTLTVRGSPYSAIGCIICTSRDLI</sequence>
<organism evidence="1 2">
    <name type="scientific">Xenorhabdus nematophila (strain ATCC 19061 / DSM 3370 / CCUG 14189 / LMG 1036 / NCIMB 9965 / AN6)</name>
    <dbReference type="NCBI Taxonomy" id="406817"/>
    <lineage>
        <taxon>Bacteria</taxon>
        <taxon>Pseudomonadati</taxon>
        <taxon>Pseudomonadota</taxon>
        <taxon>Gammaproteobacteria</taxon>
        <taxon>Enterobacterales</taxon>
        <taxon>Morganellaceae</taxon>
        <taxon>Xenorhabdus</taxon>
    </lineage>
</organism>
<dbReference type="KEGG" id="xne:XNC1_0200"/>